<name>A0ABR3R875_9PLEO</name>
<comment type="caution">
    <text evidence="2">The sequence shown here is derived from an EMBL/GenBank/DDBJ whole genome shotgun (WGS) entry which is preliminary data.</text>
</comment>
<evidence type="ECO:0000313" key="3">
    <source>
        <dbReference type="Proteomes" id="UP001521785"/>
    </source>
</evidence>
<protein>
    <submittedName>
        <fullName evidence="2">Uncharacterized protein</fullName>
    </submittedName>
</protein>
<accession>A0ABR3R875</accession>
<organism evidence="2 3">
    <name type="scientific">Paraconiothyrium brasiliense</name>
    <dbReference type="NCBI Taxonomy" id="300254"/>
    <lineage>
        <taxon>Eukaryota</taxon>
        <taxon>Fungi</taxon>
        <taxon>Dikarya</taxon>
        <taxon>Ascomycota</taxon>
        <taxon>Pezizomycotina</taxon>
        <taxon>Dothideomycetes</taxon>
        <taxon>Pleosporomycetidae</taxon>
        <taxon>Pleosporales</taxon>
        <taxon>Massarineae</taxon>
        <taxon>Didymosphaeriaceae</taxon>
        <taxon>Paraconiothyrium</taxon>
    </lineage>
</organism>
<feature type="region of interest" description="Disordered" evidence="1">
    <location>
        <begin position="794"/>
        <end position="817"/>
    </location>
</feature>
<proteinExistence type="predicted"/>
<feature type="region of interest" description="Disordered" evidence="1">
    <location>
        <begin position="156"/>
        <end position="181"/>
    </location>
</feature>
<evidence type="ECO:0000313" key="2">
    <source>
        <dbReference type="EMBL" id="KAL1600547.1"/>
    </source>
</evidence>
<feature type="compositionally biased region" description="Polar residues" evidence="1">
    <location>
        <begin position="158"/>
        <end position="176"/>
    </location>
</feature>
<keyword evidence="3" id="KW-1185">Reference proteome</keyword>
<feature type="region of interest" description="Disordered" evidence="1">
    <location>
        <begin position="700"/>
        <end position="723"/>
    </location>
</feature>
<evidence type="ECO:0000256" key="1">
    <source>
        <dbReference type="SAM" id="MobiDB-lite"/>
    </source>
</evidence>
<sequence>MLATTHSLHRQRPNRLSWSNISSASLPCHASVADRSEPFRRRSNTAMLFAALAIAGFGVLPIHASEKSVWGTDTSWLKSCGPQLDSHKKCAPNTITGVPIYWHCNGEERIWEPTDESCKFGYGEDEEAPTTDGDWHIGCDDADHCGYYKDHPNKRSIKSNSDTATGSTRAGSSPQKSPDWVNIPDRKGIHTRCSLSSFDLVERFNGKRWVHHYKCPPGTSCSDILGSGACRAGEYEFTIPGRSYLWVFHCPDAYKDPNTCRFSDSVHGLDFSKPLEPYLNGTTRCSPNGRAVQYLDGKKWKDIYACTADAACIEHRGRGGCEPVKSLVYPLMSRSLRDKSQLPTVGAIQWPALQRDEEGQLPTRCNPETRRQVQYFSEYYHEWADFHTCEYAGGCRNWRGKAYCYDKNQTVVPSVELANGVNGGPPQPVVQVEQAEDSELPQIRQNVVLAQGSVQTRCEPLEETQRFVQYLHPSAQQWLRFYQCSGPCFQFPEYAACEEYRDKYVIPIPPTQSFPKRAARQNLDALPYSCFDDDGDEACRLQGNTHDLPSANYSSDKQRKAVLPILFRTSCTKSNASEVLQFTDGSWKAREVCLPPYECNDFSVGKVDMALCAHPNPNTRSGKVWLPWPALSRSTNQGRVTRCKDQKTLEQFKDNVWVPYRRCRGIFQCENVEGGLNGGCAAPGLYDVLLKSGLDTSVADADRNSRPRLPKRDMGDDSLLRNSERLTEQGKVRDYGLHPTGLAACIYSLTLIQILIDEGEYLTAQSDLVLEAFFGPRDSATSFEGFAAMEDIAGDSSTEIPPDTKKPTDTSAPDPLLIPTMTSRANRCRDTSGLIDDSIDMRKQGALLIKEGSKLMTQDRNLLEIIFGAQTEEYIKNITGRGMDVVTGYSISVDLPAVPNLQDVDDIYDVEVRHKDTDSDTE</sequence>
<gene>
    <name evidence="2" type="ORF">SLS60_006933</name>
</gene>
<dbReference type="EMBL" id="JAKJXO020000009">
    <property type="protein sequence ID" value="KAL1600547.1"/>
    <property type="molecule type" value="Genomic_DNA"/>
</dbReference>
<reference evidence="2 3" key="1">
    <citation type="submission" date="2024-02" db="EMBL/GenBank/DDBJ databases">
        <title>De novo assembly and annotation of 12 fungi associated with fruit tree decline syndrome in Ontario, Canada.</title>
        <authorList>
            <person name="Sulman M."/>
            <person name="Ellouze W."/>
            <person name="Ilyukhin E."/>
        </authorList>
    </citation>
    <scope>NUCLEOTIDE SEQUENCE [LARGE SCALE GENOMIC DNA]</scope>
    <source>
        <strain evidence="2 3">M42-189</strain>
    </source>
</reference>
<dbReference type="Proteomes" id="UP001521785">
    <property type="component" value="Unassembled WGS sequence"/>
</dbReference>